<evidence type="ECO:0000313" key="2">
    <source>
        <dbReference type="EMBL" id="HFN00948.1"/>
    </source>
</evidence>
<comment type="caution">
    <text evidence="2">The sequence shown here is derived from an EMBL/GenBank/DDBJ whole genome shotgun (WGS) entry which is preliminary data.</text>
</comment>
<name>A0A7C3KIQ6_9CYAN</name>
<organism evidence="2">
    <name type="scientific">Oscillatoriales cyanobacterium SpSt-418</name>
    <dbReference type="NCBI Taxonomy" id="2282169"/>
    <lineage>
        <taxon>Bacteria</taxon>
        <taxon>Bacillati</taxon>
        <taxon>Cyanobacteriota</taxon>
        <taxon>Cyanophyceae</taxon>
        <taxon>Oscillatoriophycideae</taxon>
        <taxon>Oscillatoriales</taxon>
    </lineage>
</organism>
<dbReference type="AlphaFoldDB" id="A0A7C3KIQ6"/>
<feature type="domain" description="Knr4/Smi1-like" evidence="1">
    <location>
        <begin position="41"/>
        <end position="214"/>
    </location>
</feature>
<dbReference type="SMART" id="SM00860">
    <property type="entry name" value="SMI1_KNR4"/>
    <property type="match status" value="1"/>
</dbReference>
<dbReference type="Pfam" id="PF09346">
    <property type="entry name" value="SMI1_KNR4"/>
    <property type="match status" value="1"/>
</dbReference>
<dbReference type="InterPro" id="IPR018958">
    <property type="entry name" value="Knr4/Smi1-like_dom"/>
</dbReference>
<gene>
    <name evidence="2" type="ORF">ENR64_24970</name>
</gene>
<accession>A0A7C3KIQ6</accession>
<evidence type="ECO:0000259" key="1">
    <source>
        <dbReference type="SMART" id="SM00860"/>
    </source>
</evidence>
<protein>
    <submittedName>
        <fullName evidence="2">SMI1/KNR4 family protein</fullName>
    </submittedName>
</protein>
<sequence>MCTFDWQSFLKRWSQEAMQSIRYDNKLPPHIIKSGWLGYPGATEAQITQTESRLGTTLPHSYREFLKVTNGWYLTTPFVYKLWSTNEIEWFAKRRQGWLEDFIKRFKREHHMNTSLNGSDVHLKIPPVSDQEYLIYGYDQDPKKLRVEYLNTALEISDRANASIYLLNPQIDLNKDGEWETWCLEDSLPDNGHLCDDWRPGAARYRSFLEMMQEEYRSFSEMQ</sequence>
<dbReference type="InterPro" id="IPR037883">
    <property type="entry name" value="Knr4/Smi1-like_sf"/>
</dbReference>
<dbReference type="Gene3D" id="3.40.1580.10">
    <property type="entry name" value="SMI1/KNR4-like"/>
    <property type="match status" value="1"/>
</dbReference>
<dbReference type="EMBL" id="DSRU01000353">
    <property type="protein sequence ID" value="HFN00948.1"/>
    <property type="molecule type" value="Genomic_DNA"/>
</dbReference>
<reference evidence="2" key="1">
    <citation type="journal article" date="2020" name="mSystems">
        <title>Genome- and Community-Level Interaction Insights into Carbon Utilization and Element Cycling Functions of Hydrothermarchaeota in Hydrothermal Sediment.</title>
        <authorList>
            <person name="Zhou Z."/>
            <person name="Liu Y."/>
            <person name="Xu W."/>
            <person name="Pan J."/>
            <person name="Luo Z.H."/>
            <person name="Li M."/>
        </authorList>
    </citation>
    <scope>NUCLEOTIDE SEQUENCE [LARGE SCALE GENOMIC DNA]</scope>
    <source>
        <strain evidence="2">SpSt-418</strain>
    </source>
</reference>
<proteinExistence type="predicted"/>
<dbReference type="SUPFAM" id="SSF160631">
    <property type="entry name" value="SMI1/KNR4-like"/>
    <property type="match status" value="1"/>
</dbReference>